<evidence type="ECO:0000313" key="1">
    <source>
        <dbReference type="EMBL" id="PWK26807.1"/>
    </source>
</evidence>
<dbReference type="EMBL" id="QGGR01000060">
    <property type="protein sequence ID" value="PWK26807.1"/>
    <property type="molecule type" value="Genomic_DNA"/>
</dbReference>
<comment type="caution">
    <text evidence="1">The sequence shown here is derived from an EMBL/GenBank/DDBJ whole genome shotgun (WGS) entry which is preliminary data.</text>
</comment>
<dbReference type="OrthoDB" id="5196537at2"/>
<evidence type="ECO:0000313" key="2">
    <source>
        <dbReference type="Proteomes" id="UP000245697"/>
    </source>
</evidence>
<reference evidence="1 2" key="1">
    <citation type="submission" date="2018-05" db="EMBL/GenBank/DDBJ databases">
        <title>Genomic Encyclopedia of Archaeal and Bacterial Type Strains, Phase II (KMG-II): from individual species to whole genera.</title>
        <authorList>
            <person name="Goeker M."/>
        </authorList>
    </citation>
    <scope>NUCLEOTIDE SEQUENCE [LARGE SCALE GENOMIC DNA]</scope>
    <source>
        <strain evidence="1 2">DSM 45184</strain>
    </source>
</reference>
<dbReference type="RefSeq" id="WP_109603342.1">
    <property type="nucleotide sequence ID" value="NZ_BONA01000124.1"/>
</dbReference>
<dbReference type="Proteomes" id="UP000245697">
    <property type="component" value="Unassembled WGS sequence"/>
</dbReference>
<dbReference type="AlphaFoldDB" id="A0A316EDT7"/>
<sequence length="69" mass="7316">MHIDNAAIVAALRARGLPERAAWVARQLPSSVDTARNASLLRRLGIDPEAVTQQQAGQKTTVTKASVPA</sequence>
<keyword evidence="2" id="KW-1185">Reference proteome</keyword>
<organism evidence="1 2">
    <name type="scientific">Actinoplanes xinjiangensis</name>
    <dbReference type="NCBI Taxonomy" id="512350"/>
    <lineage>
        <taxon>Bacteria</taxon>
        <taxon>Bacillati</taxon>
        <taxon>Actinomycetota</taxon>
        <taxon>Actinomycetes</taxon>
        <taxon>Micromonosporales</taxon>
        <taxon>Micromonosporaceae</taxon>
        <taxon>Actinoplanes</taxon>
    </lineage>
</organism>
<accession>A0A316EDT7</accession>
<proteinExistence type="predicted"/>
<protein>
    <submittedName>
        <fullName evidence="1">Uncharacterized protein</fullName>
    </submittedName>
</protein>
<gene>
    <name evidence="1" type="ORF">BC793_1607</name>
</gene>
<name>A0A316EDT7_9ACTN</name>